<accession>A0A318QT28</accession>
<evidence type="ECO:0000313" key="1">
    <source>
        <dbReference type="EMBL" id="PYD75883.1"/>
    </source>
</evidence>
<dbReference type="NCBIfam" id="TIGR01682">
    <property type="entry name" value="moaD"/>
    <property type="match status" value="1"/>
</dbReference>
<dbReference type="CDD" id="cd00754">
    <property type="entry name" value="Ubl_MoaD"/>
    <property type="match status" value="1"/>
</dbReference>
<sequence length="84" mass="9413">MPDILYFAWLRDRLGRERESLSLPADVTHVRDLVRLLHDRGGEYGEIFSRPELVRVAVNQSFATLGDSVGPDDEIAFFPPVTGG</sequence>
<dbReference type="Pfam" id="PF02597">
    <property type="entry name" value="ThiS"/>
    <property type="match status" value="1"/>
</dbReference>
<name>A0A318QT28_9PROT</name>
<dbReference type="InterPro" id="IPR012675">
    <property type="entry name" value="Beta-grasp_dom_sf"/>
</dbReference>
<evidence type="ECO:0000313" key="2">
    <source>
        <dbReference type="Proteomes" id="UP000247609"/>
    </source>
</evidence>
<organism evidence="1 2">
    <name type="scientific">Novacetimonas pomaceti</name>
    <dbReference type="NCBI Taxonomy" id="2021998"/>
    <lineage>
        <taxon>Bacteria</taxon>
        <taxon>Pseudomonadati</taxon>
        <taxon>Pseudomonadota</taxon>
        <taxon>Alphaproteobacteria</taxon>
        <taxon>Acetobacterales</taxon>
        <taxon>Acetobacteraceae</taxon>
        <taxon>Novacetimonas</taxon>
    </lineage>
</organism>
<dbReference type="Proteomes" id="UP000247609">
    <property type="component" value="Unassembled WGS sequence"/>
</dbReference>
<dbReference type="EMBL" id="NOXG01000005">
    <property type="protein sequence ID" value="PYD75883.1"/>
    <property type="molecule type" value="Genomic_DNA"/>
</dbReference>
<proteinExistence type="predicted"/>
<dbReference type="RefSeq" id="WP_110529437.1">
    <property type="nucleotide sequence ID" value="NZ_NOXG01000005.1"/>
</dbReference>
<dbReference type="InterPro" id="IPR016155">
    <property type="entry name" value="Mopterin_synth/thiamin_S_b"/>
</dbReference>
<dbReference type="SUPFAM" id="SSF54285">
    <property type="entry name" value="MoaD/ThiS"/>
    <property type="match status" value="1"/>
</dbReference>
<dbReference type="AlphaFoldDB" id="A0A318QT28"/>
<comment type="caution">
    <text evidence="1">The sequence shown here is derived from an EMBL/GenBank/DDBJ whole genome shotgun (WGS) entry which is preliminary data.</text>
</comment>
<protein>
    <submittedName>
        <fullName evidence="1">Molybdopterin converting factor subunit 1</fullName>
    </submittedName>
</protein>
<reference evidence="1 2" key="1">
    <citation type="submission" date="2017-07" db="EMBL/GenBank/DDBJ databases">
        <title>A draft genome sequence of Komagataeibacter sp. T5K1.</title>
        <authorList>
            <person name="Skraban J."/>
            <person name="Cleenwerck I."/>
            <person name="Vandamme P."/>
            <person name="Trcek J."/>
        </authorList>
    </citation>
    <scope>NUCLEOTIDE SEQUENCE [LARGE SCALE GENOMIC DNA]</scope>
    <source>
        <strain evidence="1 2">T5K1</strain>
    </source>
</reference>
<dbReference type="InterPro" id="IPR003749">
    <property type="entry name" value="ThiS/MoaD-like"/>
</dbReference>
<gene>
    <name evidence="1" type="primary">moaD</name>
    <name evidence="1" type="ORF">CFR71_07430</name>
</gene>
<dbReference type="Gene3D" id="3.10.20.30">
    <property type="match status" value="1"/>
</dbReference>